<reference evidence="8 9" key="1">
    <citation type="submission" date="2023-08" db="EMBL/GenBank/DDBJ databases">
        <title>Black Yeasts Isolated from many extreme environments.</title>
        <authorList>
            <person name="Coleine C."/>
            <person name="Stajich J.E."/>
            <person name="Selbmann L."/>
        </authorList>
    </citation>
    <scope>NUCLEOTIDE SEQUENCE [LARGE SCALE GENOMIC DNA]</scope>
    <source>
        <strain evidence="8 9">CCFEE 6328</strain>
    </source>
</reference>
<comment type="similarity">
    <text evidence="2">In the N-terminal section; belongs to the MoaB/Mog family.</text>
</comment>
<feature type="region of interest" description="Disordered" evidence="6">
    <location>
        <begin position="185"/>
        <end position="209"/>
    </location>
</feature>
<feature type="domain" description="MoaB/Mog" evidence="7">
    <location>
        <begin position="10"/>
        <end position="162"/>
    </location>
</feature>
<dbReference type="InterPro" id="IPR036135">
    <property type="entry name" value="MoeA_linker/N_sf"/>
</dbReference>
<dbReference type="CDD" id="cd00886">
    <property type="entry name" value="MogA_MoaB"/>
    <property type="match status" value="1"/>
</dbReference>
<dbReference type="InterPro" id="IPR005110">
    <property type="entry name" value="MoeA_linker/N"/>
</dbReference>
<evidence type="ECO:0000256" key="1">
    <source>
        <dbReference type="ARBA" id="ARBA00005046"/>
    </source>
</evidence>
<dbReference type="Gene3D" id="2.170.190.11">
    <property type="entry name" value="Molybdopterin biosynthesis moea protein, domain 3"/>
    <property type="match status" value="1"/>
</dbReference>
<dbReference type="Pfam" id="PF03453">
    <property type="entry name" value="MoeA_N"/>
    <property type="match status" value="1"/>
</dbReference>
<dbReference type="CDD" id="cd00887">
    <property type="entry name" value="MoeA"/>
    <property type="match status" value="1"/>
</dbReference>
<comment type="catalytic activity">
    <reaction evidence="5">
        <text>molybdopterin + ATP + H(+) = adenylyl-molybdopterin + diphosphate</text>
        <dbReference type="Rhea" id="RHEA:31331"/>
        <dbReference type="ChEBI" id="CHEBI:15378"/>
        <dbReference type="ChEBI" id="CHEBI:30616"/>
        <dbReference type="ChEBI" id="CHEBI:33019"/>
        <dbReference type="ChEBI" id="CHEBI:58698"/>
        <dbReference type="ChEBI" id="CHEBI:62727"/>
    </reaction>
</comment>
<comment type="function">
    <text evidence="5">Catalyzes two steps in the biosynthesis of the molybdenum cofactor. In the first step, molybdopterin is adenylated. Subsequently, molybdate is inserted into adenylated molybdopterin and AMP is released.</text>
</comment>
<comment type="pathway">
    <text evidence="1 5">Cofactor biosynthesis; molybdopterin biosynthesis.</text>
</comment>
<comment type="similarity">
    <text evidence="3">In the C-terminal section; belongs to the MoeA family.</text>
</comment>
<dbReference type="PROSITE" id="PS01078">
    <property type="entry name" value="MOCF_BIOSYNTHESIS_1"/>
    <property type="match status" value="1"/>
</dbReference>
<dbReference type="NCBIfam" id="TIGR00177">
    <property type="entry name" value="molyb_syn"/>
    <property type="match status" value="1"/>
</dbReference>
<dbReference type="EMBL" id="JAVRRF010000005">
    <property type="protein sequence ID" value="KAK5065734.1"/>
    <property type="molecule type" value="Genomic_DNA"/>
</dbReference>
<evidence type="ECO:0000256" key="3">
    <source>
        <dbReference type="ARBA" id="ARBA00008339"/>
    </source>
</evidence>
<evidence type="ECO:0000256" key="2">
    <source>
        <dbReference type="ARBA" id="ARBA00007589"/>
    </source>
</evidence>
<dbReference type="InterPro" id="IPR038987">
    <property type="entry name" value="MoeA-like"/>
</dbReference>
<evidence type="ECO:0000313" key="8">
    <source>
        <dbReference type="EMBL" id="KAK5065734.1"/>
    </source>
</evidence>
<keyword evidence="5" id="KW-0500">Molybdenum</keyword>
<dbReference type="InterPro" id="IPR036425">
    <property type="entry name" value="MoaB/Mog-like_dom_sf"/>
</dbReference>
<name>A0ABR0JIX0_9EURO</name>
<gene>
    <name evidence="8" type="ORF">LTR69_003284</name>
</gene>
<dbReference type="SUPFAM" id="SSF53218">
    <property type="entry name" value="Molybdenum cofactor biosynthesis proteins"/>
    <property type="match status" value="2"/>
</dbReference>
<comment type="similarity">
    <text evidence="5">Belongs to the MoeA family.</text>
</comment>
<evidence type="ECO:0000256" key="6">
    <source>
        <dbReference type="SAM" id="MobiDB-lite"/>
    </source>
</evidence>
<dbReference type="InterPro" id="IPR036688">
    <property type="entry name" value="MoeA_C_domain_IV_sf"/>
</dbReference>
<dbReference type="PANTHER" id="PTHR10192">
    <property type="entry name" value="MOLYBDOPTERIN BIOSYNTHESIS PROTEIN"/>
    <property type="match status" value="1"/>
</dbReference>
<sequence length="655" mass="69334">MSTQSLLRPAILIISDTAAADPSTDKAFPILKETFAQDGAGKWTEPIVEIVKDDILDIQRILRAWTDTEDAASGQIHLIITTGGTGFARRDFTPEAIAPLIHRHAPGIVHGMLAASFQVTPFAMMSRPVAGVRNKTIIVTLPGSPKGAKENLQAILKLLPHACLQAAGEDSRAAHVGGVKKLEKDAGVTASPNGPAPSNDPRLGATARARSSPYPMLSVADAVAKILEVAPQPKPELRDFSPDLTGYVIAEDIKAAEAVPAYRASIVDGYAVIVPNKTSSEAHIKGTFPVASVSHAQAASLPPPLEAGEIARITTGAPLPENANAVIMVEDTTIASLTEDKTEEATVEILTDELTVGENVREPGSDIKLGEMILSKGNQISALGGEIGVLAASGIQKIPVFRKPRVGIMSTGDEVSDITHSGPLSGGMIRDSNRPSLLSLLRGWRICEEVVDLHVARDTPHNELEEKLRAAFRTNDLDIVITTGGVSMGELDLLKPTIERSLGGEVHFGRVSMKPGKPTTFASVPFKDSTLGERESRLVFGLPGNPASALVTANLFVLPCLQKMAGLPGKGLERVTARVQGRVKCDKERVEYHRVVVAVDAKDGKLVARSTGMQRSSRVGSLAAANALLVLPQRAGFLEEGAECEALMMGPVLGF</sequence>
<dbReference type="SMART" id="SM00852">
    <property type="entry name" value="MoCF_biosynth"/>
    <property type="match status" value="2"/>
</dbReference>
<accession>A0ABR0JIX0</accession>
<dbReference type="SUPFAM" id="SSF63867">
    <property type="entry name" value="MoeA C-terminal domain-like"/>
    <property type="match status" value="1"/>
</dbReference>
<comment type="caution">
    <text evidence="8">The sequence shown here is derived from an EMBL/GenBank/DDBJ whole genome shotgun (WGS) entry which is preliminary data.</text>
</comment>
<organism evidence="8 9">
    <name type="scientific">Exophiala sideris</name>
    <dbReference type="NCBI Taxonomy" id="1016849"/>
    <lineage>
        <taxon>Eukaryota</taxon>
        <taxon>Fungi</taxon>
        <taxon>Dikarya</taxon>
        <taxon>Ascomycota</taxon>
        <taxon>Pezizomycotina</taxon>
        <taxon>Eurotiomycetes</taxon>
        <taxon>Chaetothyriomycetidae</taxon>
        <taxon>Chaetothyriales</taxon>
        <taxon>Herpotrichiellaceae</taxon>
        <taxon>Exophiala</taxon>
    </lineage>
</organism>
<comment type="cofactor">
    <cofactor evidence="5">
        <name>Mg(2+)</name>
        <dbReference type="ChEBI" id="CHEBI:18420"/>
    </cofactor>
</comment>
<feature type="domain" description="MoaB/Mog" evidence="7">
    <location>
        <begin position="407"/>
        <end position="563"/>
    </location>
</feature>
<evidence type="ECO:0000256" key="4">
    <source>
        <dbReference type="ARBA" id="ARBA00023150"/>
    </source>
</evidence>
<keyword evidence="5" id="KW-0460">Magnesium</keyword>
<dbReference type="PANTHER" id="PTHR10192:SF5">
    <property type="entry name" value="GEPHYRIN"/>
    <property type="match status" value="1"/>
</dbReference>
<dbReference type="InterPro" id="IPR005111">
    <property type="entry name" value="MoeA_C_domain_IV"/>
</dbReference>
<protein>
    <recommendedName>
        <fullName evidence="7">MoaB/Mog domain-containing protein</fullName>
    </recommendedName>
</protein>
<dbReference type="Proteomes" id="UP001345691">
    <property type="component" value="Unassembled WGS sequence"/>
</dbReference>
<dbReference type="Gene3D" id="3.90.105.10">
    <property type="entry name" value="Molybdopterin biosynthesis moea protein, domain 2"/>
    <property type="match status" value="1"/>
</dbReference>
<dbReference type="PROSITE" id="PS01079">
    <property type="entry name" value="MOCF_BIOSYNTHESIS_2"/>
    <property type="match status" value="1"/>
</dbReference>
<dbReference type="Pfam" id="PF03454">
    <property type="entry name" value="MoeA_C"/>
    <property type="match status" value="1"/>
</dbReference>
<keyword evidence="9" id="KW-1185">Reference proteome</keyword>
<proteinExistence type="inferred from homology"/>
<dbReference type="Pfam" id="PF00994">
    <property type="entry name" value="MoCF_biosynth"/>
    <property type="match status" value="2"/>
</dbReference>
<dbReference type="Gene3D" id="2.40.340.10">
    <property type="entry name" value="MoeA, C-terminal, domain IV"/>
    <property type="match status" value="1"/>
</dbReference>
<evidence type="ECO:0000259" key="7">
    <source>
        <dbReference type="SMART" id="SM00852"/>
    </source>
</evidence>
<comment type="catalytic activity">
    <reaction evidence="5">
        <text>adenylyl-molybdopterin + molybdate = Mo-molybdopterin + AMP + H(+)</text>
        <dbReference type="Rhea" id="RHEA:35047"/>
        <dbReference type="ChEBI" id="CHEBI:15378"/>
        <dbReference type="ChEBI" id="CHEBI:36264"/>
        <dbReference type="ChEBI" id="CHEBI:62727"/>
        <dbReference type="ChEBI" id="CHEBI:71302"/>
        <dbReference type="ChEBI" id="CHEBI:456215"/>
    </reaction>
</comment>
<dbReference type="InterPro" id="IPR001453">
    <property type="entry name" value="MoaB/Mog_dom"/>
</dbReference>
<keyword evidence="4 5" id="KW-0501">Molybdenum cofactor biosynthesis</keyword>
<dbReference type="SUPFAM" id="SSF63882">
    <property type="entry name" value="MoeA N-terminal region -like"/>
    <property type="match status" value="1"/>
</dbReference>
<keyword evidence="5" id="KW-0808">Transferase</keyword>
<keyword evidence="5" id="KW-0479">Metal-binding</keyword>
<dbReference type="Gene3D" id="3.40.980.10">
    <property type="entry name" value="MoaB/Mog-like domain"/>
    <property type="match status" value="2"/>
</dbReference>
<dbReference type="InterPro" id="IPR008284">
    <property type="entry name" value="MoCF_biosynth_CS"/>
</dbReference>
<evidence type="ECO:0000313" key="9">
    <source>
        <dbReference type="Proteomes" id="UP001345691"/>
    </source>
</evidence>
<evidence type="ECO:0000256" key="5">
    <source>
        <dbReference type="RuleBase" id="RU365090"/>
    </source>
</evidence>